<reference evidence="1" key="1">
    <citation type="submission" date="2018-02" db="EMBL/GenBank/DDBJ databases">
        <title>Rhizophora mucronata_Transcriptome.</title>
        <authorList>
            <person name="Meera S.P."/>
            <person name="Sreeshan A."/>
            <person name="Augustine A."/>
        </authorList>
    </citation>
    <scope>NUCLEOTIDE SEQUENCE</scope>
    <source>
        <tissue evidence="1">Leaf</tissue>
    </source>
</reference>
<proteinExistence type="predicted"/>
<organism evidence="1">
    <name type="scientific">Rhizophora mucronata</name>
    <name type="common">Asiatic mangrove</name>
    <dbReference type="NCBI Taxonomy" id="61149"/>
    <lineage>
        <taxon>Eukaryota</taxon>
        <taxon>Viridiplantae</taxon>
        <taxon>Streptophyta</taxon>
        <taxon>Embryophyta</taxon>
        <taxon>Tracheophyta</taxon>
        <taxon>Spermatophyta</taxon>
        <taxon>Magnoliopsida</taxon>
        <taxon>eudicotyledons</taxon>
        <taxon>Gunneridae</taxon>
        <taxon>Pentapetalae</taxon>
        <taxon>rosids</taxon>
        <taxon>fabids</taxon>
        <taxon>Malpighiales</taxon>
        <taxon>Rhizophoraceae</taxon>
        <taxon>Rhizophora</taxon>
    </lineage>
</organism>
<dbReference type="EMBL" id="GGEC01068947">
    <property type="protein sequence ID" value="MBX49431.1"/>
    <property type="molecule type" value="Transcribed_RNA"/>
</dbReference>
<dbReference type="AlphaFoldDB" id="A0A2P2P480"/>
<sequence length="37" mass="3993">MAGLVDLAGYDPMGLVQLIIIDAWCPVLPLGPKISRR</sequence>
<name>A0A2P2P480_RHIMU</name>
<protein>
    <submittedName>
        <fullName evidence="1">Uncharacterized protein</fullName>
    </submittedName>
</protein>
<accession>A0A2P2P480</accession>
<evidence type="ECO:0000313" key="1">
    <source>
        <dbReference type="EMBL" id="MBX49431.1"/>
    </source>
</evidence>